<evidence type="ECO:0000313" key="2">
    <source>
        <dbReference type="Proteomes" id="UP000281474"/>
    </source>
</evidence>
<keyword evidence="2" id="KW-1185">Reference proteome</keyword>
<feature type="non-terminal residue" evidence="1">
    <location>
        <position position="1"/>
    </location>
</feature>
<dbReference type="AlphaFoldDB" id="A0A3L8PZZ8"/>
<reference evidence="1 2" key="1">
    <citation type="submission" date="2018-09" db="EMBL/GenBank/DDBJ databases">
        <title>Phylogeny of the Shewanellaceae, and recommendation for two new genera, Pseudoshewanella and Parashewanella.</title>
        <authorList>
            <person name="Wang G."/>
        </authorList>
    </citation>
    <scope>NUCLEOTIDE SEQUENCE [LARGE SCALE GENOMIC DNA]</scope>
    <source>
        <strain evidence="1 2">C51</strain>
    </source>
</reference>
<dbReference type="EMBL" id="QZEI01000009">
    <property type="protein sequence ID" value="RLV60954.1"/>
    <property type="molecule type" value="Genomic_DNA"/>
</dbReference>
<proteinExistence type="predicted"/>
<accession>A0A3L8PZZ8</accession>
<name>A0A3L8PZZ8_9GAMM</name>
<evidence type="ECO:0000313" key="1">
    <source>
        <dbReference type="EMBL" id="RLV60954.1"/>
    </source>
</evidence>
<dbReference type="Proteomes" id="UP000281474">
    <property type="component" value="Unassembled WGS sequence"/>
</dbReference>
<organism evidence="1 2">
    <name type="scientific">Parashewanella curva</name>
    <dbReference type="NCBI Taxonomy" id="2338552"/>
    <lineage>
        <taxon>Bacteria</taxon>
        <taxon>Pseudomonadati</taxon>
        <taxon>Pseudomonadota</taxon>
        <taxon>Gammaproteobacteria</taxon>
        <taxon>Alteromonadales</taxon>
        <taxon>Shewanellaceae</taxon>
        <taxon>Parashewanella</taxon>
    </lineage>
</organism>
<comment type="caution">
    <text evidence="1">The sequence shown here is derived from an EMBL/GenBank/DDBJ whole genome shotgun (WGS) entry which is preliminary data.</text>
</comment>
<sequence length="59" mass="6548">MTKVHQKISGCFRSIEGAENFCAIRSYVSSCRKQNITASTALNLLFSGHLPDIFVQQAE</sequence>
<protein>
    <submittedName>
        <fullName evidence="1">IS66 family transposase</fullName>
    </submittedName>
</protein>
<gene>
    <name evidence="1" type="ORF">D5018_03685</name>
</gene>